<dbReference type="FunFam" id="1.25.70.10:FF:000001">
    <property type="entry name" value="Mitochondrial transcription termination factor-like"/>
    <property type="match status" value="1"/>
</dbReference>
<organism evidence="4 5">
    <name type="scientific">Paspalum notatum var. saurae</name>
    <dbReference type="NCBI Taxonomy" id="547442"/>
    <lineage>
        <taxon>Eukaryota</taxon>
        <taxon>Viridiplantae</taxon>
        <taxon>Streptophyta</taxon>
        <taxon>Embryophyta</taxon>
        <taxon>Tracheophyta</taxon>
        <taxon>Spermatophyta</taxon>
        <taxon>Magnoliopsida</taxon>
        <taxon>Liliopsida</taxon>
        <taxon>Poales</taxon>
        <taxon>Poaceae</taxon>
        <taxon>PACMAD clade</taxon>
        <taxon>Panicoideae</taxon>
        <taxon>Andropogonodae</taxon>
        <taxon>Paspaleae</taxon>
        <taxon>Paspalinae</taxon>
        <taxon>Paspalum</taxon>
    </lineage>
</organism>
<evidence type="ECO:0000256" key="3">
    <source>
        <dbReference type="ARBA" id="ARBA00022946"/>
    </source>
</evidence>
<dbReference type="GO" id="GO:0003676">
    <property type="term" value="F:nucleic acid binding"/>
    <property type="evidence" value="ECO:0007669"/>
    <property type="project" value="InterPro"/>
</dbReference>
<dbReference type="Proteomes" id="UP001341281">
    <property type="component" value="Chromosome 06"/>
</dbReference>
<dbReference type="PANTHER" id="PTHR13068:SF84">
    <property type="entry name" value="OS06G0225100 PROTEIN"/>
    <property type="match status" value="1"/>
</dbReference>
<keyword evidence="5" id="KW-1185">Reference proteome</keyword>
<name>A0AAQ3TY17_PASNO</name>
<dbReference type="GO" id="GO:0006353">
    <property type="term" value="P:DNA-templated transcription termination"/>
    <property type="evidence" value="ECO:0007669"/>
    <property type="project" value="UniProtKB-KW"/>
</dbReference>
<evidence type="ECO:0000256" key="2">
    <source>
        <dbReference type="ARBA" id="ARBA00022472"/>
    </source>
</evidence>
<dbReference type="InterPro" id="IPR038538">
    <property type="entry name" value="MTERF_sf"/>
</dbReference>
<sequence>MLRLRKCILSRLLSPLSPSSPSTTPIAPLHRLLFATASPFAIEDYLVATCPLTPALALKASKPLSHLKSPAKPDSVVAFLSGIGLSDTDIAAAVAHDPRLLCSKVERTLAPRLVELRDLGLSPSQIARLFLVDPSHFRRPTVAPKVRYYVTVFGSFENLVQALRGNCYLFSSDLERVVKPNVAFLMECGLGACDIAKLSVSLPRLITVKQERLRGMVECAEAVGVRRGTKMFRHALFGVAFSSKEKIAAKLEFLKKTFQWSDAEVAIAVSKLPVVLRYSKDRMRRRSEFLISQVGLEPEYIAHRPNLLSYSLERRLVPRYYVVKYLKKNGLLEWRYYTAVQVSENVFMEKFIRPYKEAAPSLAQDYAAACRGEVPITFRC</sequence>
<keyword evidence="2" id="KW-0805">Transcription regulation</keyword>
<dbReference type="PANTHER" id="PTHR13068">
    <property type="entry name" value="CGI-12 PROTEIN-RELATED"/>
    <property type="match status" value="1"/>
</dbReference>
<keyword evidence="2" id="KW-0806">Transcription termination</keyword>
<dbReference type="AlphaFoldDB" id="A0AAQ3TY17"/>
<keyword evidence="2" id="KW-0804">Transcription</keyword>
<gene>
    <name evidence="4" type="ORF">U9M48_029226</name>
</gene>
<evidence type="ECO:0000256" key="1">
    <source>
        <dbReference type="ARBA" id="ARBA00007692"/>
    </source>
</evidence>
<dbReference type="SMART" id="SM00733">
    <property type="entry name" value="Mterf"/>
    <property type="match status" value="5"/>
</dbReference>
<evidence type="ECO:0000313" key="5">
    <source>
        <dbReference type="Proteomes" id="UP001341281"/>
    </source>
</evidence>
<comment type="similarity">
    <text evidence="1">Belongs to the mTERF family.</text>
</comment>
<protein>
    <submittedName>
        <fullName evidence="4">Uncharacterized protein</fullName>
    </submittedName>
</protein>
<dbReference type="EMBL" id="CP144750">
    <property type="protein sequence ID" value="WVZ81900.1"/>
    <property type="molecule type" value="Genomic_DNA"/>
</dbReference>
<dbReference type="InterPro" id="IPR003690">
    <property type="entry name" value="MTERF"/>
</dbReference>
<keyword evidence="3" id="KW-0809">Transit peptide</keyword>
<evidence type="ECO:0000313" key="4">
    <source>
        <dbReference type="EMBL" id="WVZ81900.1"/>
    </source>
</evidence>
<proteinExistence type="inferred from homology"/>
<dbReference type="Gene3D" id="1.25.70.10">
    <property type="entry name" value="Transcription termination factor 3, mitochondrial"/>
    <property type="match status" value="1"/>
</dbReference>
<reference evidence="4 5" key="1">
    <citation type="submission" date="2024-02" db="EMBL/GenBank/DDBJ databases">
        <title>High-quality chromosome-scale genome assembly of Pensacola bahiagrass (Paspalum notatum Flugge var. saurae).</title>
        <authorList>
            <person name="Vega J.M."/>
            <person name="Podio M."/>
            <person name="Orjuela J."/>
            <person name="Siena L.A."/>
            <person name="Pessino S.C."/>
            <person name="Combes M.C."/>
            <person name="Mariac C."/>
            <person name="Albertini E."/>
            <person name="Pupilli F."/>
            <person name="Ortiz J.P.A."/>
            <person name="Leblanc O."/>
        </authorList>
    </citation>
    <scope>NUCLEOTIDE SEQUENCE [LARGE SCALE GENOMIC DNA]</scope>
    <source>
        <strain evidence="4">R1</strain>
        <tissue evidence="4">Leaf</tissue>
    </source>
</reference>
<accession>A0AAQ3TY17</accession>
<dbReference type="Pfam" id="PF02536">
    <property type="entry name" value="mTERF"/>
    <property type="match status" value="1"/>
</dbReference>